<protein>
    <submittedName>
        <fullName evidence="1">Uncharacterized protein</fullName>
    </submittedName>
</protein>
<dbReference type="OrthoDB" id="9155107at2"/>
<name>A0A4Q7W1B8_9BURK</name>
<gene>
    <name evidence="1" type="ORF">EV670_0951</name>
</gene>
<reference evidence="1 2" key="1">
    <citation type="submission" date="2019-02" db="EMBL/GenBank/DDBJ databases">
        <title>Genomic Encyclopedia of Type Strains, Phase IV (KMG-IV): sequencing the most valuable type-strain genomes for metagenomic binning, comparative biology and taxonomic classification.</title>
        <authorList>
            <person name="Goeker M."/>
        </authorList>
    </citation>
    <scope>NUCLEOTIDE SEQUENCE [LARGE SCALE GENOMIC DNA]</scope>
    <source>
        <strain evidence="1 2">DSM 19570</strain>
    </source>
</reference>
<proteinExistence type="predicted"/>
<dbReference type="EMBL" id="SHKP01000004">
    <property type="protein sequence ID" value="RZU02920.1"/>
    <property type="molecule type" value="Genomic_DNA"/>
</dbReference>
<dbReference type="RefSeq" id="WP_130430635.1">
    <property type="nucleotide sequence ID" value="NZ_SHKP01000004.1"/>
</dbReference>
<evidence type="ECO:0000313" key="1">
    <source>
        <dbReference type="EMBL" id="RZU02920.1"/>
    </source>
</evidence>
<dbReference type="Proteomes" id="UP000293671">
    <property type="component" value="Unassembled WGS sequence"/>
</dbReference>
<sequence length="150" mass="16183">MGEAKRRNRQGAQAVGELQQRIDSGEFGAAGVVSHWCVVLDRSPRGRSILLALRQGGRFPGLEPLFEAEPFRFWEASALFDFVVLCSGEGSADRRTQLAADEAKLLKTALPTALARAGSAQQRAGVVLALDEASEAKVQQALAESTFRSR</sequence>
<evidence type="ECO:0000313" key="2">
    <source>
        <dbReference type="Proteomes" id="UP000293671"/>
    </source>
</evidence>
<organism evidence="1 2">
    <name type="scientific">Rivibacter subsaxonicus</name>
    <dbReference type="NCBI Taxonomy" id="457575"/>
    <lineage>
        <taxon>Bacteria</taxon>
        <taxon>Pseudomonadati</taxon>
        <taxon>Pseudomonadota</taxon>
        <taxon>Betaproteobacteria</taxon>
        <taxon>Burkholderiales</taxon>
        <taxon>Rivibacter</taxon>
    </lineage>
</organism>
<keyword evidence="2" id="KW-1185">Reference proteome</keyword>
<dbReference type="AlphaFoldDB" id="A0A4Q7W1B8"/>
<accession>A0A4Q7W1B8</accession>
<comment type="caution">
    <text evidence="1">The sequence shown here is derived from an EMBL/GenBank/DDBJ whole genome shotgun (WGS) entry which is preliminary data.</text>
</comment>